<evidence type="ECO:0000256" key="1">
    <source>
        <dbReference type="ARBA" id="ARBA00006068"/>
    </source>
</evidence>
<evidence type="ECO:0000313" key="5">
    <source>
        <dbReference type="EMBL" id="OZM75096.1"/>
    </source>
</evidence>
<reference evidence="5 6" key="1">
    <citation type="submission" date="2017-07" db="EMBL/GenBank/DDBJ databases">
        <title>Amycolatopsis antarcticus sp. nov., isolated from the surface of an Antarcticus brown macroalga.</title>
        <authorList>
            <person name="Wang J."/>
            <person name="Leiva S."/>
            <person name="Huang J."/>
            <person name="Huang Y."/>
        </authorList>
    </citation>
    <scope>NUCLEOTIDE SEQUENCE [LARGE SCALE GENOMIC DNA]</scope>
    <source>
        <strain evidence="5 6">AU-G6</strain>
    </source>
</reference>
<feature type="transmembrane region" description="Helical" evidence="3">
    <location>
        <begin position="143"/>
        <end position="165"/>
    </location>
</feature>
<evidence type="ECO:0000256" key="2">
    <source>
        <dbReference type="SAM" id="MobiDB-lite"/>
    </source>
</evidence>
<name>A0A263DC71_9PSEU</name>
<dbReference type="NCBIfam" id="TIGR00350">
    <property type="entry name" value="lytR_cpsA_psr"/>
    <property type="match status" value="1"/>
</dbReference>
<evidence type="ECO:0000313" key="6">
    <source>
        <dbReference type="Proteomes" id="UP000242444"/>
    </source>
</evidence>
<proteinExistence type="inferred from homology"/>
<dbReference type="InParanoid" id="A0A263DC71"/>
<dbReference type="InterPro" id="IPR050922">
    <property type="entry name" value="LytR/CpsA/Psr_CW_biosynth"/>
</dbReference>
<feature type="compositionally biased region" description="Pro residues" evidence="2">
    <location>
        <begin position="115"/>
        <end position="126"/>
    </location>
</feature>
<keyword evidence="6" id="KW-1185">Reference proteome</keyword>
<dbReference type="OrthoDB" id="9782542at2"/>
<feature type="domain" description="Cell envelope-related transcriptional attenuator" evidence="4">
    <location>
        <begin position="229"/>
        <end position="398"/>
    </location>
</feature>
<feature type="compositionally biased region" description="Gly residues" evidence="2">
    <location>
        <begin position="60"/>
        <end position="75"/>
    </location>
</feature>
<dbReference type="EMBL" id="NKYE01000001">
    <property type="protein sequence ID" value="OZM75096.1"/>
    <property type="molecule type" value="Genomic_DNA"/>
</dbReference>
<evidence type="ECO:0000259" key="4">
    <source>
        <dbReference type="Pfam" id="PF03816"/>
    </source>
</evidence>
<dbReference type="PANTHER" id="PTHR33392:SF6">
    <property type="entry name" value="POLYISOPRENYL-TEICHOIC ACID--PEPTIDOGLYCAN TEICHOIC ACID TRANSFERASE TAGU"/>
    <property type="match status" value="1"/>
</dbReference>
<dbReference type="AlphaFoldDB" id="A0A263DC71"/>
<feature type="region of interest" description="Disordered" evidence="2">
    <location>
        <begin position="1"/>
        <end position="136"/>
    </location>
</feature>
<accession>A0A263DC71</accession>
<keyword evidence="3" id="KW-1133">Transmembrane helix</keyword>
<feature type="compositionally biased region" description="Acidic residues" evidence="2">
    <location>
        <begin position="1"/>
        <end position="16"/>
    </location>
</feature>
<dbReference type="InterPro" id="IPR004474">
    <property type="entry name" value="LytR_CpsA_psr"/>
</dbReference>
<dbReference type="RefSeq" id="WP_094860875.1">
    <property type="nucleotide sequence ID" value="NZ_NKYE01000001.1"/>
</dbReference>
<protein>
    <submittedName>
        <fullName evidence="5">LytR family transcriptional regulator</fullName>
    </submittedName>
</protein>
<sequence length="518" mass="52988">MSEHDEQESQAGEEADAAGAGNVPERVSGTLDDASGEPGADTGPEAPGSDEPGPDVPGGDVPGGDVPGGDVPGGDEGADDGPDEVTERDRDAGSGPVAEDHLPLFTHGGATLVPSPFPRTPEPEPAPAIAVPRRGGARRAGRVAGRTVLALLSVIALAGTGYAYATLDDIQDNVNTTDALIQEGPAPAKDDGATDILLVGTDARTDMQGNPLPLEVLKALRTEETAGIHTDTLIILRIPKDGGKPSGVSIPRDAWVDVPSGGKNKVNSAFGTAKAAAARELRAQGNTDEAEVERESDQAGRGALVKTVQDFTQIRVDHYAEVNLLGFYLLTEALGGVEVCLNNATEDKDSGADFRAGPQVVSGGEALSFVRQRKNLPRGDLDRIVRQQSFLASALHQVLSAGTLTSPAMLGQLTDAVQRSIVLDPDLHLLEFAEQVKGVASGDIGFVTVPVLSVGGRSPDGQSIVEVDPAAVQQYVASLAGRGEAPVQPAPPAGGGGAPGSGPVAPRQITAENVSCVN</sequence>
<keyword evidence="3" id="KW-0812">Transmembrane</keyword>
<gene>
    <name evidence="5" type="ORF">CFN78_02675</name>
</gene>
<organism evidence="5 6">
    <name type="scientific">Amycolatopsis antarctica</name>
    <dbReference type="NCBI Taxonomy" id="1854586"/>
    <lineage>
        <taxon>Bacteria</taxon>
        <taxon>Bacillati</taxon>
        <taxon>Actinomycetota</taxon>
        <taxon>Actinomycetes</taxon>
        <taxon>Pseudonocardiales</taxon>
        <taxon>Pseudonocardiaceae</taxon>
        <taxon>Amycolatopsis</taxon>
    </lineage>
</organism>
<dbReference type="PANTHER" id="PTHR33392">
    <property type="entry name" value="POLYISOPRENYL-TEICHOIC ACID--PEPTIDOGLYCAN TEICHOIC ACID TRANSFERASE TAGU"/>
    <property type="match status" value="1"/>
</dbReference>
<comment type="similarity">
    <text evidence="1">Belongs to the LytR/CpsA/Psr (LCP) family.</text>
</comment>
<feature type="region of interest" description="Disordered" evidence="2">
    <location>
        <begin position="483"/>
        <end position="506"/>
    </location>
</feature>
<dbReference type="Pfam" id="PF03816">
    <property type="entry name" value="LytR_cpsA_psr"/>
    <property type="match status" value="1"/>
</dbReference>
<dbReference type="Proteomes" id="UP000242444">
    <property type="component" value="Unassembled WGS sequence"/>
</dbReference>
<keyword evidence="3" id="KW-0472">Membrane</keyword>
<dbReference type="Gene3D" id="3.40.630.190">
    <property type="entry name" value="LCP protein"/>
    <property type="match status" value="1"/>
</dbReference>
<feature type="compositionally biased region" description="Basic and acidic residues" evidence="2">
    <location>
        <begin position="85"/>
        <end position="102"/>
    </location>
</feature>
<evidence type="ECO:0000256" key="3">
    <source>
        <dbReference type="SAM" id="Phobius"/>
    </source>
</evidence>
<comment type="caution">
    <text evidence="5">The sequence shown here is derived from an EMBL/GenBank/DDBJ whole genome shotgun (WGS) entry which is preliminary data.</text>
</comment>